<evidence type="ECO:0000313" key="2">
    <source>
        <dbReference type="EMBL" id="GCF94479.1"/>
    </source>
</evidence>
<reference evidence="3" key="1">
    <citation type="submission" date="2019-02" db="EMBL/GenBank/DDBJ databases">
        <title>Draft genome sequence of Enterococcus sp. Gos25-1.</title>
        <authorList>
            <person name="Tanaka N."/>
            <person name="Shiwa Y."/>
            <person name="Fujita N."/>
        </authorList>
    </citation>
    <scope>NUCLEOTIDE SEQUENCE [LARGE SCALE GENOMIC DNA]</scope>
    <source>
        <strain evidence="3">Gos25-1</strain>
    </source>
</reference>
<comment type="caution">
    <text evidence="2">The sequence shown here is derived from an EMBL/GenBank/DDBJ whole genome shotgun (WGS) entry which is preliminary data.</text>
</comment>
<evidence type="ECO:0000313" key="3">
    <source>
        <dbReference type="Proteomes" id="UP000290567"/>
    </source>
</evidence>
<dbReference type="OrthoDB" id="117402at2"/>
<feature type="domain" description="Thioredoxin-like fold" evidence="1">
    <location>
        <begin position="15"/>
        <end position="170"/>
    </location>
</feature>
<dbReference type="Gene3D" id="3.40.30.10">
    <property type="entry name" value="Glutaredoxin"/>
    <property type="match status" value="1"/>
</dbReference>
<proteinExistence type="predicted"/>
<dbReference type="InterPro" id="IPR012336">
    <property type="entry name" value="Thioredoxin-like_fold"/>
</dbReference>
<dbReference type="Gene3D" id="1.10.1200.90">
    <property type="entry name" value="DsbA-like domain"/>
    <property type="match status" value="1"/>
</dbReference>
<dbReference type="Proteomes" id="UP000290567">
    <property type="component" value="Unassembled WGS sequence"/>
</dbReference>
<dbReference type="AlphaFoldDB" id="A0A4V0WPN5"/>
<gene>
    <name evidence="2" type="ORF">NRIC_23700</name>
</gene>
<dbReference type="Pfam" id="PF13462">
    <property type="entry name" value="Thioredoxin_4"/>
    <property type="match status" value="1"/>
</dbReference>
<accession>A0A4V0WPN5</accession>
<name>A0A4V0WPN5_9ENTE</name>
<evidence type="ECO:0000259" key="1">
    <source>
        <dbReference type="Pfam" id="PF13462"/>
    </source>
</evidence>
<dbReference type="SUPFAM" id="SSF52833">
    <property type="entry name" value="Thioredoxin-like"/>
    <property type="match status" value="1"/>
</dbReference>
<organism evidence="2 3">
    <name type="scientific">Enterococcus florum</name>
    <dbReference type="NCBI Taxonomy" id="2480627"/>
    <lineage>
        <taxon>Bacteria</taxon>
        <taxon>Bacillati</taxon>
        <taxon>Bacillota</taxon>
        <taxon>Bacilli</taxon>
        <taxon>Lactobacillales</taxon>
        <taxon>Enterococcaceae</taxon>
        <taxon>Enterococcus</taxon>
    </lineage>
</organism>
<dbReference type="EMBL" id="BJCC01000019">
    <property type="protein sequence ID" value="GCF94479.1"/>
    <property type="molecule type" value="Genomic_DNA"/>
</dbReference>
<protein>
    <submittedName>
        <fullName evidence="2">Thioredoxin</fullName>
    </submittedName>
</protein>
<keyword evidence="3" id="KW-1185">Reference proteome</keyword>
<dbReference type="InterPro" id="IPR036249">
    <property type="entry name" value="Thioredoxin-like_sf"/>
</dbReference>
<dbReference type="RefSeq" id="WP_146622904.1">
    <property type="nucleotide sequence ID" value="NZ_BJCC01000019.1"/>
</dbReference>
<sequence length="171" mass="19816">MDISIIKTDLVNDLNGIKIGSEQAPKKIIEFVNLRCPFCKQWFEESYEVLSEAVATKKVQRIIKLLDKDKASLQRGNIMHEYISSDPEKTLDQLRQAFDTQEIWGSMTLEQVAQYAEEQLHLKQQPTQAIQNEIRNEAALANVRFVPSVFIDQHIFDESITQKELLDYLDM</sequence>